<name>A0A8H4U641_9HYPO</name>
<dbReference type="PROSITE" id="PS50048">
    <property type="entry name" value="ZN2_CY6_FUNGAL_2"/>
    <property type="match status" value="1"/>
</dbReference>
<evidence type="ECO:0000313" key="4">
    <source>
        <dbReference type="EMBL" id="KAF4970536.1"/>
    </source>
</evidence>
<feature type="compositionally biased region" description="Polar residues" evidence="2">
    <location>
        <begin position="1"/>
        <end position="15"/>
    </location>
</feature>
<dbReference type="Proteomes" id="UP000622797">
    <property type="component" value="Unassembled WGS sequence"/>
</dbReference>
<feature type="region of interest" description="Disordered" evidence="2">
    <location>
        <begin position="60"/>
        <end position="88"/>
    </location>
</feature>
<organism evidence="4 5">
    <name type="scientific">Fusarium sarcochroum</name>
    <dbReference type="NCBI Taxonomy" id="1208366"/>
    <lineage>
        <taxon>Eukaryota</taxon>
        <taxon>Fungi</taxon>
        <taxon>Dikarya</taxon>
        <taxon>Ascomycota</taxon>
        <taxon>Pezizomycotina</taxon>
        <taxon>Sordariomycetes</taxon>
        <taxon>Hypocreomycetidae</taxon>
        <taxon>Hypocreales</taxon>
        <taxon>Nectriaceae</taxon>
        <taxon>Fusarium</taxon>
        <taxon>Fusarium lateritium species complex</taxon>
    </lineage>
</organism>
<feature type="domain" description="Zn(2)-C6 fungal-type" evidence="3">
    <location>
        <begin position="97"/>
        <end position="127"/>
    </location>
</feature>
<reference evidence="4" key="2">
    <citation type="submission" date="2020-05" db="EMBL/GenBank/DDBJ databases">
        <authorList>
            <person name="Kim H.-S."/>
            <person name="Proctor R.H."/>
            <person name="Brown D.W."/>
        </authorList>
    </citation>
    <scope>NUCLEOTIDE SEQUENCE</scope>
    <source>
        <strain evidence="4">NRRL 20472</strain>
    </source>
</reference>
<proteinExistence type="predicted"/>
<evidence type="ECO:0000313" key="5">
    <source>
        <dbReference type="Proteomes" id="UP000622797"/>
    </source>
</evidence>
<feature type="compositionally biased region" description="Basic and acidic residues" evidence="2">
    <location>
        <begin position="73"/>
        <end position="88"/>
    </location>
</feature>
<feature type="compositionally biased region" description="Polar residues" evidence="2">
    <location>
        <begin position="485"/>
        <end position="494"/>
    </location>
</feature>
<reference evidence="4" key="1">
    <citation type="journal article" date="2020" name="BMC Genomics">
        <title>Correction to: Identification and distribution of gene clusters required for synthesis of sphingolipid metabolism inhibitors in diverse species of the filamentous fungus Fusarium.</title>
        <authorList>
            <person name="Kim H.S."/>
            <person name="Lohmar J.M."/>
            <person name="Busman M."/>
            <person name="Brown D.W."/>
            <person name="Naumann T.A."/>
            <person name="Divon H.H."/>
            <person name="Lysoe E."/>
            <person name="Uhlig S."/>
            <person name="Proctor R.H."/>
        </authorList>
    </citation>
    <scope>NUCLEOTIDE SEQUENCE</scope>
    <source>
        <strain evidence="4">NRRL 20472</strain>
    </source>
</reference>
<accession>A0A8H4U641</accession>
<feature type="region of interest" description="Disordered" evidence="2">
    <location>
        <begin position="1"/>
        <end position="29"/>
    </location>
</feature>
<dbReference type="EMBL" id="JABEXW010000117">
    <property type="protein sequence ID" value="KAF4970536.1"/>
    <property type="molecule type" value="Genomic_DNA"/>
</dbReference>
<dbReference type="SMART" id="SM00066">
    <property type="entry name" value="GAL4"/>
    <property type="match status" value="1"/>
</dbReference>
<dbReference type="AlphaFoldDB" id="A0A8H4U641"/>
<dbReference type="InterPro" id="IPR053181">
    <property type="entry name" value="EcdB-like_regulator"/>
</dbReference>
<dbReference type="CDD" id="cd00067">
    <property type="entry name" value="GAL4"/>
    <property type="match status" value="1"/>
</dbReference>
<evidence type="ECO:0000259" key="3">
    <source>
        <dbReference type="PROSITE" id="PS50048"/>
    </source>
</evidence>
<keyword evidence="5" id="KW-1185">Reference proteome</keyword>
<dbReference type="PANTHER" id="PTHR47785:SF5">
    <property type="entry name" value="ZN(II)2CYS6 TRANSCRIPTION FACTOR (EUROFUNG)"/>
    <property type="match status" value="1"/>
</dbReference>
<dbReference type="CDD" id="cd12148">
    <property type="entry name" value="fungal_TF_MHR"/>
    <property type="match status" value="1"/>
</dbReference>
<gene>
    <name evidence="4" type="ORF">FSARC_2445</name>
</gene>
<keyword evidence="1" id="KW-0539">Nucleus</keyword>
<dbReference type="SUPFAM" id="SSF57701">
    <property type="entry name" value="Zn2/Cys6 DNA-binding domain"/>
    <property type="match status" value="1"/>
</dbReference>
<feature type="region of interest" description="Disordered" evidence="2">
    <location>
        <begin position="168"/>
        <end position="211"/>
    </location>
</feature>
<dbReference type="Pfam" id="PF00172">
    <property type="entry name" value="Zn_clus"/>
    <property type="match status" value="1"/>
</dbReference>
<evidence type="ECO:0000256" key="2">
    <source>
        <dbReference type="SAM" id="MobiDB-lite"/>
    </source>
</evidence>
<sequence length="697" mass="78468">MAHYSQPQTSFPRTNDFSDHPGLSVPVSANSSSNNCLPGFSQLAANAHAGPAITVGDDNLAQEATTPGPVQESSRKRQRSDVSRRDVAYPRKRAITACRQCRARKVKCNNARPTCGNCDASKASCSYEDTQDFSTFDPASIVIIDKLSQVLSRLDQIQTPVTGPFPVSTQVGVVQPSNPLTTNDTADQSSPGHRGNPEQDQISDEQQDQLHIPSSKTNVDSILQWPIFGNRYPPNYLTDAVYELEAYDGGEGHNLSSSKLGSTKTRSIGIDEDGISDLVRRFLDLVYIKNPILDIDTICAYTQNVVEDGLRWDAPSCLVLLACALGCVATPYLGRPETSPEAPATSLEAHEQDLRDGEAYYNLARRRFGLLEVGILPSQCHFLAGVYNMYIMRPLAAWSQFQSATKSYYLYLQCQARMSARSTIDSVQTSKRRSLEQRLYWSCYKSECELRAEINIPNSSLADVRFTDMHPSPPNMDEDVVSPGFGSSPQDKSSRQQEQTWFYYLTEITLRRLSNRILNLLYTGDHTIWTTDSILFMAEEAEQIEKQLEEWYARLPPLIQFSDDIPTEELPYHVRGRVLEMKTWLYTPFLYYAMHSTPDAPHRNRTKAFVDKSLPHIFIALRSMPCEHRHHGTWYGVRNAIGRCLLVIGAVRCGTIPVMENWRMEIQSLIDRSRYWAAEGPGITRGIEVLESYLQEE</sequence>
<protein>
    <recommendedName>
        <fullName evidence="3">Zn(2)-C6 fungal-type domain-containing protein</fullName>
    </recommendedName>
</protein>
<dbReference type="PROSITE" id="PS00463">
    <property type="entry name" value="ZN2_CY6_FUNGAL_1"/>
    <property type="match status" value="1"/>
</dbReference>
<feature type="compositionally biased region" description="Polar residues" evidence="2">
    <location>
        <begin position="168"/>
        <end position="191"/>
    </location>
</feature>
<evidence type="ECO:0000256" key="1">
    <source>
        <dbReference type="ARBA" id="ARBA00023242"/>
    </source>
</evidence>
<dbReference type="GO" id="GO:0000981">
    <property type="term" value="F:DNA-binding transcription factor activity, RNA polymerase II-specific"/>
    <property type="evidence" value="ECO:0007669"/>
    <property type="project" value="InterPro"/>
</dbReference>
<comment type="caution">
    <text evidence="4">The sequence shown here is derived from an EMBL/GenBank/DDBJ whole genome shotgun (WGS) entry which is preliminary data.</text>
</comment>
<dbReference type="InterPro" id="IPR036864">
    <property type="entry name" value="Zn2-C6_fun-type_DNA-bd_sf"/>
</dbReference>
<dbReference type="GO" id="GO:0008270">
    <property type="term" value="F:zinc ion binding"/>
    <property type="evidence" value="ECO:0007669"/>
    <property type="project" value="InterPro"/>
</dbReference>
<dbReference type="PANTHER" id="PTHR47785">
    <property type="entry name" value="ZN(II)2CYS6 TRANSCRIPTION FACTOR (EUROFUNG)-RELATED-RELATED"/>
    <property type="match status" value="1"/>
</dbReference>
<dbReference type="Gene3D" id="4.10.240.10">
    <property type="entry name" value="Zn(2)-C6 fungal-type DNA-binding domain"/>
    <property type="match status" value="1"/>
</dbReference>
<feature type="region of interest" description="Disordered" evidence="2">
    <location>
        <begin position="472"/>
        <end position="494"/>
    </location>
</feature>
<dbReference type="OrthoDB" id="4356994at2759"/>
<dbReference type="InterPro" id="IPR001138">
    <property type="entry name" value="Zn2Cys6_DnaBD"/>
</dbReference>